<feature type="modified residue" description="N6-(pyridoxal phosphate)lysine" evidence="8 9">
    <location>
        <position position="35"/>
    </location>
</feature>
<accession>W6M8F9</accession>
<dbReference type="InterPro" id="IPR001608">
    <property type="entry name" value="Ala_racemase_N"/>
</dbReference>
<keyword evidence="13" id="KW-1185">Reference proteome</keyword>
<dbReference type="SUPFAM" id="SSF50621">
    <property type="entry name" value="Alanine racemase C-terminal domain-like"/>
    <property type="match status" value="1"/>
</dbReference>
<dbReference type="Pfam" id="PF00842">
    <property type="entry name" value="Ala_racemase_C"/>
    <property type="match status" value="1"/>
</dbReference>
<dbReference type="STRING" id="1400863.BN873_360018"/>
<feature type="domain" description="Alanine racemase C-terminal" evidence="11">
    <location>
        <begin position="234"/>
        <end position="358"/>
    </location>
</feature>
<dbReference type="GO" id="GO:0030170">
    <property type="term" value="F:pyridoxal phosphate binding"/>
    <property type="evidence" value="ECO:0007669"/>
    <property type="project" value="UniProtKB-UniRule"/>
</dbReference>
<comment type="catalytic activity">
    <reaction evidence="1 8">
        <text>L-alanine = D-alanine</text>
        <dbReference type="Rhea" id="RHEA:20249"/>
        <dbReference type="ChEBI" id="CHEBI:57416"/>
        <dbReference type="ChEBI" id="CHEBI:57972"/>
        <dbReference type="EC" id="5.1.1.1"/>
    </reaction>
</comment>
<sequence>MQPATTATIDLAALRHNLARVRAAAPHCRVATALKANAYGHGLLRAARALSTADAFAVARCDEALALREAGIAKPVVVLEGFLQPEEIDLCRQHGLQVALHHDSQVRMLELAKPGRPLDLWLKIDSGMHRLGFPPEQVPAVLGRLAACPNAGPNPRLMSHLAKADDREDPYTRQQLAVFQAATQGITAERSMANSGGILGWPETHFDWVRPGIMLYGCTPFNHGVGADERLRPVMTLASRLIAVQRYAAGEPIGYGGSWRCPRDSRIGVVAIGYGDGYPRHAPSGTPVLINGRRVPLVGRVSMDMITVDLTDLPEANVGDPVVLWGCDLPAEEIARHANTITYELFCKVMPRVVVIETEFND</sequence>
<dbReference type="PANTHER" id="PTHR30511">
    <property type="entry name" value="ALANINE RACEMASE"/>
    <property type="match status" value="1"/>
</dbReference>
<evidence type="ECO:0000256" key="10">
    <source>
        <dbReference type="PIRSR" id="PIRSR600821-52"/>
    </source>
</evidence>
<dbReference type="UniPathway" id="UPA00042">
    <property type="reaction ID" value="UER00497"/>
</dbReference>
<evidence type="ECO:0000256" key="5">
    <source>
        <dbReference type="ARBA" id="ARBA00022898"/>
    </source>
</evidence>
<dbReference type="Proteomes" id="UP000035760">
    <property type="component" value="Unassembled WGS sequence"/>
</dbReference>
<feature type="binding site" evidence="8 10">
    <location>
        <position position="130"/>
    </location>
    <ligand>
        <name>substrate</name>
    </ligand>
</feature>
<dbReference type="InterPro" id="IPR000821">
    <property type="entry name" value="Ala_racemase"/>
</dbReference>
<dbReference type="PANTHER" id="PTHR30511:SF4">
    <property type="entry name" value="ALANINE RACEMASE, BIOSYNTHETIC"/>
    <property type="match status" value="1"/>
</dbReference>
<protein>
    <recommendedName>
        <fullName evidence="4 8">Alanine racemase</fullName>
        <ecNumber evidence="4 8">5.1.1.1</ecNumber>
    </recommendedName>
</protein>
<dbReference type="Pfam" id="PF01168">
    <property type="entry name" value="Ala_racemase_N"/>
    <property type="match status" value="1"/>
</dbReference>
<dbReference type="FunFam" id="3.20.20.10:FF:000002">
    <property type="entry name" value="Alanine racemase"/>
    <property type="match status" value="1"/>
</dbReference>
<reference evidence="12" key="2">
    <citation type="submission" date="2014-03" db="EMBL/GenBank/DDBJ databases">
        <title>Candidatus Competibacter-lineage genomes retrieved from metagenomes reveal functional metabolic diversity.</title>
        <authorList>
            <person name="McIlroy S.J."/>
            <person name="Albertsen M."/>
            <person name="Andresen E.K."/>
            <person name="Saunders A.M."/>
            <person name="Kristiansen R."/>
            <person name="Stokholm-Bjerregaard M."/>
            <person name="Nielsen K.L."/>
            <person name="Nielsen P.H."/>
        </authorList>
    </citation>
    <scope>NUCLEOTIDE SEQUENCE</scope>
    <source>
        <strain evidence="12">Run_A_D11</strain>
    </source>
</reference>
<dbReference type="SMART" id="SM01005">
    <property type="entry name" value="Ala_racemase_C"/>
    <property type="match status" value="1"/>
</dbReference>
<dbReference type="CDD" id="cd06827">
    <property type="entry name" value="PLPDE_III_AR_proteobact"/>
    <property type="match status" value="1"/>
</dbReference>
<evidence type="ECO:0000256" key="9">
    <source>
        <dbReference type="PIRSR" id="PIRSR600821-50"/>
    </source>
</evidence>
<dbReference type="SUPFAM" id="SSF51419">
    <property type="entry name" value="PLP-binding barrel"/>
    <property type="match status" value="1"/>
</dbReference>
<dbReference type="GO" id="GO:0005829">
    <property type="term" value="C:cytosol"/>
    <property type="evidence" value="ECO:0007669"/>
    <property type="project" value="TreeGrafter"/>
</dbReference>
<dbReference type="PRINTS" id="PR00992">
    <property type="entry name" value="ALARACEMASE"/>
</dbReference>
<name>W6M8F9_9GAMM</name>
<dbReference type="EMBL" id="CBTJ020000043">
    <property type="protein sequence ID" value="CDI02924.1"/>
    <property type="molecule type" value="Genomic_DNA"/>
</dbReference>
<evidence type="ECO:0000256" key="1">
    <source>
        <dbReference type="ARBA" id="ARBA00000316"/>
    </source>
</evidence>
<evidence type="ECO:0000256" key="2">
    <source>
        <dbReference type="ARBA" id="ARBA00001933"/>
    </source>
</evidence>
<keyword evidence="6 8" id="KW-0413">Isomerase</keyword>
<evidence type="ECO:0000259" key="11">
    <source>
        <dbReference type="SMART" id="SM01005"/>
    </source>
</evidence>
<feature type="active site" description="Proton acceptor; specific for L-alanine" evidence="8">
    <location>
        <position position="255"/>
    </location>
</feature>
<dbReference type="Gene3D" id="2.40.37.10">
    <property type="entry name" value="Lyase, Ornithine Decarboxylase, Chain A, domain 1"/>
    <property type="match status" value="1"/>
</dbReference>
<evidence type="ECO:0000256" key="8">
    <source>
        <dbReference type="HAMAP-Rule" id="MF_01201"/>
    </source>
</evidence>
<comment type="function">
    <text evidence="8">Catalyzes the interconversion of L-alanine and D-alanine. May also act on other amino acids.</text>
</comment>
<dbReference type="InterPro" id="IPR029066">
    <property type="entry name" value="PLP-binding_barrel"/>
</dbReference>
<organism evidence="12 13">
    <name type="scientific">Candidatus Competibacter denitrificans Run_A_D11</name>
    <dbReference type="NCBI Taxonomy" id="1400863"/>
    <lineage>
        <taxon>Bacteria</taxon>
        <taxon>Pseudomonadati</taxon>
        <taxon>Pseudomonadota</taxon>
        <taxon>Gammaproteobacteria</taxon>
        <taxon>Candidatus Competibacteraceae</taxon>
        <taxon>Candidatus Competibacter</taxon>
    </lineage>
</organism>
<dbReference type="GO" id="GO:0030632">
    <property type="term" value="P:D-alanine biosynthetic process"/>
    <property type="evidence" value="ECO:0007669"/>
    <property type="project" value="UniProtKB-UniRule"/>
</dbReference>
<evidence type="ECO:0000313" key="12">
    <source>
        <dbReference type="EMBL" id="CDI02924.1"/>
    </source>
</evidence>
<dbReference type="RefSeq" id="WP_048673482.1">
    <property type="nucleotide sequence ID" value="NZ_CBTJ020000043.1"/>
</dbReference>
<feature type="binding site" evidence="8 10">
    <location>
        <position position="303"/>
    </location>
    <ligand>
        <name>substrate</name>
    </ligand>
</feature>
<evidence type="ECO:0000256" key="4">
    <source>
        <dbReference type="ARBA" id="ARBA00013089"/>
    </source>
</evidence>
<dbReference type="NCBIfam" id="TIGR00492">
    <property type="entry name" value="alr"/>
    <property type="match status" value="1"/>
</dbReference>
<dbReference type="InterPro" id="IPR009006">
    <property type="entry name" value="Ala_racemase/Decarboxylase_C"/>
</dbReference>
<comment type="similarity">
    <text evidence="3 8">Belongs to the alanine racemase family.</text>
</comment>
<dbReference type="EC" id="5.1.1.1" evidence="4 8"/>
<evidence type="ECO:0000256" key="3">
    <source>
        <dbReference type="ARBA" id="ARBA00007880"/>
    </source>
</evidence>
<evidence type="ECO:0000313" key="13">
    <source>
        <dbReference type="Proteomes" id="UP000035760"/>
    </source>
</evidence>
<dbReference type="GO" id="GO:0008784">
    <property type="term" value="F:alanine racemase activity"/>
    <property type="evidence" value="ECO:0007669"/>
    <property type="project" value="UniProtKB-UniRule"/>
</dbReference>
<dbReference type="OrthoDB" id="9813814at2"/>
<proteinExistence type="inferred from homology"/>
<gene>
    <name evidence="12" type="primary">alr</name>
    <name evidence="12" type="ORF">BN873_360018</name>
</gene>
<dbReference type="HAMAP" id="MF_01201">
    <property type="entry name" value="Ala_racemase"/>
    <property type="match status" value="1"/>
</dbReference>
<dbReference type="InterPro" id="IPR011079">
    <property type="entry name" value="Ala_racemase_C"/>
</dbReference>
<feature type="active site" description="Proton acceptor; specific for D-alanine" evidence="8">
    <location>
        <position position="35"/>
    </location>
</feature>
<reference evidence="12" key="1">
    <citation type="submission" date="2013-07" db="EMBL/GenBank/DDBJ databases">
        <authorList>
            <person name="McIlroy S."/>
        </authorList>
    </citation>
    <scope>NUCLEOTIDE SEQUENCE [LARGE SCALE GENOMIC DNA]</scope>
    <source>
        <strain evidence="12">Run_A_D11</strain>
    </source>
</reference>
<comment type="pathway">
    <text evidence="7 8">Amino-acid biosynthesis; D-alanine biosynthesis; D-alanine from L-alanine: step 1/1.</text>
</comment>
<dbReference type="FunFam" id="2.40.37.10:FF:000002">
    <property type="entry name" value="Alanine racemase"/>
    <property type="match status" value="1"/>
</dbReference>
<dbReference type="Gene3D" id="3.20.20.10">
    <property type="entry name" value="Alanine racemase"/>
    <property type="match status" value="1"/>
</dbReference>
<comment type="cofactor">
    <cofactor evidence="2 8 9">
        <name>pyridoxal 5'-phosphate</name>
        <dbReference type="ChEBI" id="CHEBI:597326"/>
    </cofactor>
</comment>
<dbReference type="AlphaFoldDB" id="W6M8F9"/>
<evidence type="ECO:0000256" key="7">
    <source>
        <dbReference type="ARBA" id="ARBA00037912"/>
    </source>
</evidence>
<comment type="caution">
    <text evidence="12">The sequence shown here is derived from an EMBL/GenBank/DDBJ whole genome shotgun (WGS) entry which is preliminary data.</text>
</comment>
<evidence type="ECO:0000256" key="6">
    <source>
        <dbReference type="ARBA" id="ARBA00023235"/>
    </source>
</evidence>
<keyword evidence="5 8" id="KW-0663">Pyridoxal phosphate</keyword>